<sequence>MGQTEIADLLGVSRQRAQQLYKDGALPPVYDTLAMGPVWLKADIEKWARETGRI</sequence>
<dbReference type="HOGENOM" id="CLU_140176_17_1_11"/>
<evidence type="ECO:0000313" key="2">
    <source>
        <dbReference type="Proteomes" id="UP000030300"/>
    </source>
</evidence>
<organism evidence="1 2">
    <name type="scientific">Nocardioides simplex</name>
    <name type="common">Arthrobacter simplex</name>
    <dbReference type="NCBI Taxonomy" id="2045"/>
    <lineage>
        <taxon>Bacteria</taxon>
        <taxon>Bacillati</taxon>
        <taxon>Actinomycetota</taxon>
        <taxon>Actinomycetes</taxon>
        <taxon>Propionibacteriales</taxon>
        <taxon>Nocardioidaceae</taxon>
        <taxon>Pimelobacter</taxon>
    </lineage>
</organism>
<accession>A0A0A1DRP3</accession>
<keyword evidence="2" id="KW-1185">Reference proteome</keyword>
<evidence type="ECO:0000313" key="1">
    <source>
        <dbReference type="EMBL" id="AIY18030.2"/>
    </source>
</evidence>
<name>A0A0A1DRP3_NOCSI</name>
<dbReference type="Proteomes" id="UP000030300">
    <property type="component" value="Chromosome"/>
</dbReference>
<reference evidence="1 2" key="1">
    <citation type="journal article" date="2015" name="Genome Announc.">
        <title>Complete Genome Sequence of Steroid-Transforming Nocardioides simplex VKM Ac-2033D.</title>
        <authorList>
            <person name="Shtratnikova V.Y."/>
            <person name="Schelkunov M.I."/>
            <person name="Pekov Y.A."/>
            <person name="Fokina V.V."/>
            <person name="Logacheva M.D."/>
            <person name="Sokolov S.L."/>
            <person name="Bragin E.Y."/>
            <person name="Ashapkin V.V."/>
            <person name="Donova M.V."/>
        </authorList>
    </citation>
    <scope>NUCLEOTIDE SEQUENCE [LARGE SCALE GENOMIC DNA]</scope>
    <source>
        <strain evidence="1 2">VKM Ac-2033D</strain>
    </source>
</reference>
<dbReference type="KEGG" id="psim:KR76_16915"/>
<gene>
    <name evidence="1" type="ORF">KR76_16915</name>
</gene>
<dbReference type="AlphaFoldDB" id="A0A0A1DRP3"/>
<protein>
    <submittedName>
        <fullName evidence="1">Uncharacterized protein</fullName>
    </submittedName>
</protein>
<dbReference type="EMBL" id="CP009896">
    <property type="protein sequence ID" value="AIY18030.2"/>
    <property type="molecule type" value="Genomic_DNA"/>
</dbReference>
<proteinExistence type="predicted"/>